<feature type="domain" description="Kinesin motor" evidence="8">
    <location>
        <begin position="54"/>
        <end position="384"/>
    </location>
</feature>
<feature type="compositionally biased region" description="Low complexity" evidence="7">
    <location>
        <begin position="1582"/>
        <end position="1591"/>
    </location>
</feature>
<keyword evidence="3" id="KW-0067">ATP-binding</keyword>
<feature type="compositionally biased region" description="Basic residues" evidence="7">
    <location>
        <begin position="654"/>
        <end position="663"/>
    </location>
</feature>
<feature type="non-terminal residue" evidence="9">
    <location>
        <position position="1731"/>
    </location>
</feature>
<dbReference type="PANTHER" id="PTHR21608:SF7">
    <property type="entry name" value="KINESIN-LIKE PROTEIN CG14535"/>
    <property type="match status" value="1"/>
</dbReference>
<feature type="compositionally biased region" description="Low complexity" evidence="7">
    <location>
        <begin position="408"/>
        <end position="428"/>
    </location>
</feature>
<evidence type="ECO:0000256" key="7">
    <source>
        <dbReference type="SAM" id="MobiDB-lite"/>
    </source>
</evidence>
<feature type="compositionally biased region" description="Polar residues" evidence="7">
    <location>
        <begin position="1497"/>
        <end position="1506"/>
    </location>
</feature>
<keyword evidence="6" id="KW-0175">Coiled coil</keyword>
<dbReference type="PROSITE" id="PS50067">
    <property type="entry name" value="KINESIN_MOTOR_2"/>
    <property type="match status" value="1"/>
</dbReference>
<dbReference type="PANTHER" id="PTHR21608">
    <property type="entry name" value="KINESIN-LIKE PROTEIN CG14535"/>
    <property type="match status" value="1"/>
</dbReference>
<feature type="compositionally biased region" description="Polar residues" evidence="7">
    <location>
        <begin position="1390"/>
        <end position="1410"/>
    </location>
</feature>
<comment type="similarity">
    <text evidence="5">Belongs to the TRAFAC class myosin-kinesin ATPase superfamily. Kinesin family.</text>
</comment>
<feature type="coiled-coil region" evidence="6">
    <location>
        <begin position="1635"/>
        <end position="1708"/>
    </location>
</feature>
<comment type="subcellular location">
    <subcellularLocation>
        <location evidence="1">Cytoplasm</location>
        <location evidence="1">Cytoskeleton</location>
    </subcellularLocation>
</comment>
<feature type="compositionally biased region" description="Basic and acidic residues" evidence="7">
    <location>
        <begin position="691"/>
        <end position="710"/>
    </location>
</feature>
<dbReference type="GO" id="GO:0005524">
    <property type="term" value="F:ATP binding"/>
    <property type="evidence" value="ECO:0007669"/>
    <property type="project" value="UniProtKB-KW"/>
</dbReference>
<evidence type="ECO:0000256" key="6">
    <source>
        <dbReference type="SAM" id="Coils"/>
    </source>
</evidence>
<dbReference type="GO" id="GO:0015630">
    <property type="term" value="C:microtubule cytoskeleton"/>
    <property type="evidence" value="ECO:0007669"/>
    <property type="project" value="UniProtKB-ARBA"/>
</dbReference>
<evidence type="ECO:0000256" key="2">
    <source>
        <dbReference type="ARBA" id="ARBA00022741"/>
    </source>
</evidence>
<feature type="compositionally biased region" description="Low complexity" evidence="7">
    <location>
        <begin position="1339"/>
        <end position="1352"/>
    </location>
</feature>
<keyword evidence="4" id="KW-0206">Cytoskeleton</keyword>
<evidence type="ECO:0000313" key="9">
    <source>
        <dbReference type="EMBL" id="CAL4118641.1"/>
    </source>
</evidence>
<feature type="compositionally biased region" description="Low complexity" evidence="7">
    <location>
        <begin position="1563"/>
        <end position="1572"/>
    </location>
</feature>
<feature type="region of interest" description="Disordered" evidence="7">
    <location>
        <begin position="1261"/>
        <end position="1447"/>
    </location>
</feature>
<reference evidence="9 10" key="1">
    <citation type="submission" date="2024-05" db="EMBL/GenBank/DDBJ databases">
        <authorList>
            <person name="Wallberg A."/>
        </authorList>
    </citation>
    <scope>NUCLEOTIDE SEQUENCE [LARGE SCALE GENOMIC DNA]</scope>
</reference>
<evidence type="ECO:0000313" key="10">
    <source>
        <dbReference type="Proteomes" id="UP001497623"/>
    </source>
</evidence>
<feature type="compositionally biased region" description="Basic and acidic residues" evidence="7">
    <location>
        <begin position="1353"/>
        <end position="1387"/>
    </location>
</feature>
<organism evidence="9 10">
    <name type="scientific">Meganyctiphanes norvegica</name>
    <name type="common">Northern krill</name>
    <name type="synonym">Thysanopoda norvegica</name>
    <dbReference type="NCBI Taxonomy" id="48144"/>
    <lineage>
        <taxon>Eukaryota</taxon>
        <taxon>Metazoa</taxon>
        <taxon>Ecdysozoa</taxon>
        <taxon>Arthropoda</taxon>
        <taxon>Crustacea</taxon>
        <taxon>Multicrustacea</taxon>
        <taxon>Malacostraca</taxon>
        <taxon>Eumalacostraca</taxon>
        <taxon>Eucarida</taxon>
        <taxon>Euphausiacea</taxon>
        <taxon>Euphausiidae</taxon>
        <taxon>Meganyctiphanes</taxon>
    </lineage>
</organism>
<feature type="compositionally biased region" description="Basic and acidic residues" evidence="7">
    <location>
        <begin position="1229"/>
        <end position="1242"/>
    </location>
</feature>
<evidence type="ECO:0000256" key="4">
    <source>
        <dbReference type="ARBA" id="ARBA00023212"/>
    </source>
</evidence>
<dbReference type="EMBL" id="CAXKWB010017351">
    <property type="protein sequence ID" value="CAL4118641.1"/>
    <property type="molecule type" value="Genomic_DNA"/>
</dbReference>
<feature type="region of interest" description="Disordered" evidence="7">
    <location>
        <begin position="1221"/>
        <end position="1242"/>
    </location>
</feature>
<dbReference type="Proteomes" id="UP001497623">
    <property type="component" value="Unassembled WGS sequence"/>
</dbReference>
<feature type="region of interest" description="Disordered" evidence="7">
    <location>
        <begin position="386"/>
        <end position="603"/>
    </location>
</feature>
<feature type="compositionally biased region" description="Polar residues" evidence="7">
    <location>
        <begin position="495"/>
        <end position="504"/>
    </location>
</feature>
<protein>
    <recommendedName>
        <fullName evidence="8">Kinesin motor domain-containing protein</fullName>
    </recommendedName>
</protein>
<feature type="compositionally biased region" description="Basic residues" evidence="7">
    <location>
        <begin position="572"/>
        <end position="581"/>
    </location>
</feature>
<name>A0AAV2R9A5_MEGNR</name>
<dbReference type="GO" id="GO:0007018">
    <property type="term" value="P:microtubule-based movement"/>
    <property type="evidence" value="ECO:0007669"/>
    <property type="project" value="InterPro"/>
</dbReference>
<feature type="region of interest" description="Disordered" evidence="7">
    <location>
        <begin position="1470"/>
        <end position="1613"/>
    </location>
</feature>
<accession>A0AAV2R9A5</accession>
<dbReference type="InterPro" id="IPR027640">
    <property type="entry name" value="Kinesin-like_fam"/>
</dbReference>
<sequence>METGVEVPRVPPVGGVVGAGAGYWAQLREAPPPVPPQLLKKLACKDRHPSSSGKVKVLLKVQSSHETSKSSEIFTVDNRKKTITLFDPGVTTPGQGSKPGVNAPKMFSFDGIFTQEESQTELCSAALTDVIVAVLRGTDGSIFSFGQPNLGQHETMLGSGPGSYEMGIMPCGLWWLYKALEDHKMSTGSRFSVRVSALQITLDDQVTDLLAPYAHGEQSPGMYLMEQSTSSSSLLALATEVRAPNVERAAQLLEAALRSRQVDEQGRPAHLLFSLNIYQYFVDTSAKGGVSGGRSRLHMLDFGALERQGKTGHSRLNHTALGNVILAICNGQKHLPYKDEKLPRLLKECCGSLLCMTSMVVHVAPQNYQETLATAQVASRIHRLRRKHIKPAVGGSGSGGSSEESRSGRSSKGTVTDTGSSSVDPSSSEQSCDTVIYVGPGNDDATDGEHPPVYLPNINSGDNRCSMKKALRGSSVDYSSKPKDSPKASKKSAKENVTSKNVSKSPKHSSSKDGAYASPHKSKEHHKPRESGVGVPGVISGETSSPRTPNKYYSPGAKLSSGATPKSPKSPHVSRHTRHKSAAPITSETGANEQWIDGPRFSKSKVYDGQKIISYEMETWIDGPEATYGVLDDNKKSMIQKWVETQNTTDSPKRHSQRSPKHQQYKEMTQFKSVDDTELSPKHKSKHSEKRRSSELKEIYKDKHKEEGTPQKHRSYGDRIPTNKAPCELSDDRLRNTNKVSENCDQSAKNETKECLQSKQTKVTSPVKETAEISVGFLNNKLPQTNVDLTVVNSSSDLVSSDLKQSHINSNVHPIQTTQSEMGKVVGEICDVRLHCENTALEEEEEVLQVTYVDNTAKIIQTVPTAGPEDTASMSSDGCTAMNEADMLEAELQDDVSQVSSEDSVSLLSHDAMMLQRKAHFFLREVRGLDEDQEELEAALDRWLADDGREYITVEEPQEPPEMVDSWCQVTEEDIERTLAEAGIISVPFMQHCHLLPPVQEEPGETAERFDLFGEEANETQYNAKQYIFLTVCKKIMKINFGDVNDAEVHQNVAEKEVIGYNGSSRYEQMIENPNFTAKTQYFAKRLEELQQLHEFYRNLAKQAPRGRSSFHELSEDDSSVSEISEDMDVKALPAPLFSQEGALSSLKLGGEYEFDWKSLLPEEIDAQSETNEKAETLEEDTASELSKDVNDPLFDIQSDIMPYLPSNYVSLTSFTPLRKRGVGSSNPDLKDNDRVLEPPKETVVEVDPIDIMVLQERLPGNGASLSDDESNVKHVKVKKEKRKNKFSPFSRSSKEEVTKCDTDGDEGKITRKLSWSRLFWSPKHKPSKSSSKKKSKSSPKSSDKSGNSSGKNSDKSSKKSHRDRDQSKENISNKEREKNHSKENLENVKLTNIKGSETFQKYESDCSNGSSKNKSPSKKSSDRRSSKSSRYSSPQTFEASLPPFLPVTAVSTHARYDSGVDSCVGLKVVTRSRQSRNESHRGESSGYESLFRDSECSSFGSSQDSGLEDNGHRDGRKDKHDIQGSEKIDDKTILMETSSKIRDLKQDSPSKRHSKGHRDSKSSSSASPISHLHSHSKQQKTKSPSSSPTLYQKPSETHHNISSKPSTGLSVEEYNDEDVARFDRRKTDEDIAKCRRTQEKIHALREKQNDLKKELEAAKSRLNIDKSRWNFELHVEECMTWRDEGYMEALQQETHILQKRVMAAKSRVLVATCFDGTSASGDKKVADAAS</sequence>
<proteinExistence type="inferred from homology"/>
<keyword evidence="4" id="KW-0963">Cytoplasm</keyword>
<gene>
    <name evidence="9" type="ORF">MNOR_LOCUS21496</name>
</gene>
<feature type="compositionally biased region" description="Basic and acidic residues" evidence="7">
    <location>
        <begin position="1293"/>
        <end position="1310"/>
    </location>
</feature>
<comment type="caution">
    <text evidence="5">Lacks conserved residue(s) required for the propagation of feature annotation.</text>
</comment>
<feature type="region of interest" description="Disordered" evidence="7">
    <location>
        <begin position="1167"/>
        <end position="1187"/>
    </location>
</feature>
<dbReference type="SUPFAM" id="SSF52540">
    <property type="entry name" value="P-loop containing nucleoside triphosphate hydrolases"/>
    <property type="match status" value="1"/>
</dbReference>
<evidence type="ECO:0000256" key="3">
    <source>
        <dbReference type="ARBA" id="ARBA00022840"/>
    </source>
</evidence>
<feature type="compositionally biased region" description="Basic residues" evidence="7">
    <location>
        <begin position="1274"/>
        <end position="1286"/>
    </location>
</feature>
<dbReference type="InterPro" id="IPR001752">
    <property type="entry name" value="Kinesin_motor_dom"/>
</dbReference>
<evidence type="ECO:0000256" key="5">
    <source>
        <dbReference type="PROSITE-ProRule" id="PRU00283"/>
    </source>
</evidence>
<feature type="compositionally biased region" description="Basic and acidic residues" evidence="7">
    <location>
        <begin position="1510"/>
        <end position="1551"/>
    </location>
</feature>
<dbReference type="InterPro" id="IPR036961">
    <property type="entry name" value="Kinesin_motor_dom_sf"/>
</dbReference>
<keyword evidence="2" id="KW-0547">Nucleotide-binding</keyword>
<keyword evidence="10" id="KW-1185">Reference proteome</keyword>
<dbReference type="InterPro" id="IPR027417">
    <property type="entry name" value="P-loop_NTPase"/>
</dbReference>
<dbReference type="GO" id="GO:0003777">
    <property type="term" value="F:microtubule motor activity"/>
    <property type="evidence" value="ECO:0007669"/>
    <property type="project" value="InterPro"/>
</dbReference>
<dbReference type="Gene3D" id="3.40.850.10">
    <property type="entry name" value="Kinesin motor domain"/>
    <property type="match status" value="1"/>
</dbReference>
<feature type="compositionally biased region" description="Polar residues" evidence="7">
    <location>
        <begin position="1601"/>
        <end position="1610"/>
    </location>
</feature>
<feature type="region of interest" description="Disordered" evidence="7">
    <location>
        <begin position="641"/>
        <end position="730"/>
    </location>
</feature>
<comment type="caution">
    <text evidence="9">The sequence shown here is derived from an EMBL/GenBank/DDBJ whole genome shotgun (WGS) entry which is preliminary data.</text>
</comment>
<evidence type="ECO:0000259" key="8">
    <source>
        <dbReference type="PROSITE" id="PS50067"/>
    </source>
</evidence>
<dbReference type="PRINTS" id="PR00380">
    <property type="entry name" value="KINESINHEAVY"/>
</dbReference>
<evidence type="ECO:0000256" key="1">
    <source>
        <dbReference type="ARBA" id="ARBA00004245"/>
    </source>
</evidence>
<feature type="compositionally biased region" description="Basic residues" evidence="7">
    <location>
        <begin position="1323"/>
        <end position="1338"/>
    </location>
</feature>
<dbReference type="GO" id="GO:0008017">
    <property type="term" value="F:microtubule binding"/>
    <property type="evidence" value="ECO:0007669"/>
    <property type="project" value="InterPro"/>
</dbReference>
<dbReference type="Pfam" id="PF00225">
    <property type="entry name" value="Kinesin"/>
    <property type="match status" value="1"/>
</dbReference>
<dbReference type="SMART" id="SM00129">
    <property type="entry name" value="KISc"/>
    <property type="match status" value="1"/>
</dbReference>